<dbReference type="EMBL" id="JAJEQM010000005">
    <property type="protein sequence ID" value="MCC2210069.1"/>
    <property type="molecule type" value="Genomic_DNA"/>
</dbReference>
<protein>
    <submittedName>
        <fullName evidence="1">Uncharacterized protein</fullName>
    </submittedName>
</protein>
<evidence type="ECO:0000313" key="2">
    <source>
        <dbReference type="Proteomes" id="UP001198242"/>
    </source>
</evidence>
<keyword evidence="2" id="KW-1185">Reference proteome</keyword>
<comment type="caution">
    <text evidence="1">The sequence shown here is derived from an EMBL/GenBank/DDBJ whole genome shotgun (WGS) entry which is preliminary data.</text>
</comment>
<name>A0AAE3J8Z0_9FIRM</name>
<dbReference type="Proteomes" id="UP001198242">
    <property type="component" value="Unassembled WGS sequence"/>
</dbReference>
<gene>
    <name evidence="1" type="ORF">LKE05_04580</name>
</gene>
<dbReference type="AlphaFoldDB" id="A0AAE3J8Z0"/>
<evidence type="ECO:0000313" key="1">
    <source>
        <dbReference type="EMBL" id="MCC2210069.1"/>
    </source>
</evidence>
<accession>A0AAE3J8Z0</accession>
<organism evidence="1 2">
    <name type="scientific">Hominilimicola fabiformis</name>
    <dbReference type="NCBI Taxonomy" id="2885356"/>
    <lineage>
        <taxon>Bacteria</taxon>
        <taxon>Bacillati</taxon>
        <taxon>Bacillota</taxon>
        <taxon>Clostridia</taxon>
        <taxon>Eubacteriales</taxon>
        <taxon>Oscillospiraceae</taxon>
        <taxon>Hominilimicola</taxon>
    </lineage>
</organism>
<proteinExistence type="predicted"/>
<sequence>MEITRTGNYGEYDYDDSPIICPICNEEAEVLYKNIFNNEIVGCNECIKETYENE</sequence>
<reference evidence="1 2" key="1">
    <citation type="submission" date="2021-10" db="EMBL/GenBank/DDBJ databases">
        <title>Anaerobic single-cell dispensing facilitates the cultivation of human gut bacteria.</title>
        <authorList>
            <person name="Afrizal A."/>
        </authorList>
    </citation>
    <scope>NUCLEOTIDE SEQUENCE [LARGE SCALE GENOMIC DNA]</scope>
    <source>
        <strain evidence="1 2">CLA-AA-H232</strain>
    </source>
</reference>